<gene>
    <name evidence="1" type="ORF">AYO20_09409</name>
</gene>
<dbReference type="Proteomes" id="UP000185904">
    <property type="component" value="Unassembled WGS sequence"/>
</dbReference>
<keyword evidence="2" id="KW-1185">Reference proteome</keyword>
<proteinExistence type="predicted"/>
<dbReference type="OrthoDB" id="5153231at2759"/>
<dbReference type="AlphaFoldDB" id="A0A178CHY9"/>
<protein>
    <submittedName>
        <fullName evidence="1">Uncharacterized protein</fullName>
    </submittedName>
</protein>
<evidence type="ECO:0000313" key="1">
    <source>
        <dbReference type="EMBL" id="OAL28685.1"/>
    </source>
</evidence>
<accession>A0A178CHY9</accession>
<comment type="caution">
    <text evidence="1">The sequence shown here is derived from an EMBL/GenBank/DDBJ whole genome shotgun (WGS) entry which is preliminary data.</text>
</comment>
<dbReference type="EMBL" id="LVCJ01000086">
    <property type="protein sequence ID" value="OAL28685.1"/>
    <property type="molecule type" value="Genomic_DNA"/>
</dbReference>
<sequence length="652" mass="74192">MSTLSPIEVKRRPIKPTTCLLCFQTPRSASVTFHKHCIAAVTEALSSASRDDPDYNQEPILESALASRPIIHPQRHTVQLLAKNLFEEPVSTFIHTRCDLKRLKSLPFNVLSIICTYLDPFPELMSIIQTLPLLARYMECDKPSWSTLTDLKPGMTLFMTFDKARGIEYLTNLSKTNENLNQSRVLVLGDEIVVCRDHFGIQSLSCGEGPPKRDESRNSFYSTIPLRKVGVSSSHLRLFKDGVIVRFLAPTAVDNIRAVEWNVPSLPTSTIRFSKNVRTSQLDPLARFEYHSLVNIRGISAVVRNSRTIDLFCHQKTPGVDFALFARRFEDVFPGHRLLFLYFPVAKEENVQIVCLRRLTLFKSPLDMPVLQVATDRGRSYTFGPRPKNQNLFVFEAVSAESRGRIEGFFHQSVGEHAASFTEAGVAISGECKQDSTPVCIPHGSYSHPRIGSPDQDWCLNVAPVTSSTTMQVCRNDAADLPCLGALLYTGDTVESLGQVRFDRCLSQPVPVQHCLFRNHVRDRHRYVYIRHVLAHEEDEACDGWETFPTEGNEWHWRGDWTQLYRFSLLDAILSLHKRSRQVIIFHVPPLQVRRLQPRLFSRPSLFHHHIPVSQIPKSLDLLQRDQECCWPLFTVYTPCCGNVEDGLVTWL</sequence>
<name>A0A178CHY9_9EURO</name>
<reference evidence="1 2" key="1">
    <citation type="submission" date="2016-03" db="EMBL/GenBank/DDBJ databases">
        <title>The draft genome sequence of Fonsecaea nubica causative agent of cutaneous subcutaneous infection in human host.</title>
        <authorList>
            <person name="Costa F."/>
            <person name="Sybren D.H."/>
            <person name="Raittz R.T."/>
            <person name="Weiss V.A."/>
            <person name="Leao A.C."/>
            <person name="Gomes R."/>
            <person name="De Souza E.M."/>
            <person name="Pedrosa F.O."/>
            <person name="Steffens M.B."/>
            <person name="Bombassaro A."/>
            <person name="Tadra-Sfeir M.Z."/>
            <person name="Moreno L.F."/>
            <person name="Najafzadeh M.J."/>
            <person name="Felipe M.S."/>
            <person name="Teixeira M."/>
            <person name="Sun J."/>
            <person name="Xi L."/>
            <person name="Castro M.A."/>
            <person name="Vicente V.A."/>
        </authorList>
    </citation>
    <scope>NUCLEOTIDE SEQUENCE [LARGE SCALE GENOMIC DNA]</scope>
    <source>
        <strain evidence="1 2">CBS 269.64</strain>
    </source>
</reference>
<dbReference type="GeneID" id="34592807"/>
<organism evidence="1 2">
    <name type="scientific">Fonsecaea nubica</name>
    <dbReference type="NCBI Taxonomy" id="856822"/>
    <lineage>
        <taxon>Eukaryota</taxon>
        <taxon>Fungi</taxon>
        <taxon>Dikarya</taxon>
        <taxon>Ascomycota</taxon>
        <taxon>Pezizomycotina</taxon>
        <taxon>Eurotiomycetes</taxon>
        <taxon>Chaetothyriomycetidae</taxon>
        <taxon>Chaetothyriales</taxon>
        <taxon>Herpotrichiellaceae</taxon>
        <taxon>Fonsecaea</taxon>
    </lineage>
</organism>
<dbReference type="RefSeq" id="XP_022496375.1">
    <property type="nucleotide sequence ID" value="XM_022647679.1"/>
</dbReference>
<evidence type="ECO:0000313" key="2">
    <source>
        <dbReference type="Proteomes" id="UP000185904"/>
    </source>
</evidence>